<comment type="caution">
    <text evidence="1">The sequence shown here is derived from an EMBL/GenBank/DDBJ whole genome shotgun (WGS) entry which is preliminary data.</text>
</comment>
<evidence type="ECO:0000313" key="2">
    <source>
        <dbReference type="Proteomes" id="UP001611162"/>
    </source>
</evidence>
<sequence length="90" mass="9996">MMYVHFEPVPPSSRHVASDIADELRNHQGDWARVAEYDSPGTATMTAIRIRTGKSRAFQPAGAFEAQARTGEDRRGYVWARYVGEPADAS</sequence>
<dbReference type="Proteomes" id="UP001611162">
    <property type="component" value="Unassembled WGS sequence"/>
</dbReference>
<name>A0ABW7T4W3_9ACTN</name>
<organism evidence="1 2">
    <name type="scientific">Streptomyces abikoensis</name>
    <dbReference type="NCBI Taxonomy" id="97398"/>
    <lineage>
        <taxon>Bacteria</taxon>
        <taxon>Bacillati</taxon>
        <taxon>Actinomycetota</taxon>
        <taxon>Actinomycetes</taxon>
        <taxon>Kitasatosporales</taxon>
        <taxon>Streptomycetaceae</taxon>
        <taxon>Streptomyces</taxon>
    </lineage>
</organism>
<dbReference type="EMBL" id="JBIRRB010000006">
    <property type="protein sequence ID" value="MFI0912531.1"/>
    <property type="molecule type" value="Genomic_DNA"/>
</dbReference>
<gene>
    <name evidence="1" type="ORF">ACH4TF_18980</name>
</gene>
<reference evidence="1 2" key="1">
    <citation type="submission" date="2024-10" db="EMBL/GenBank/DDBJ databases">
        <title>The Natural Products Discovery Center: Release of the First 8490 Sequenced Strains for Exploring Actinobacteria Biosynthetic Diversity.</title>
        <authorList>
            <person name="Kalkreuter E."/>
            <person name="Kautsar S.A."/>
            <person name="Yang D."/>
            <person name="Bader C.D."/>
            <person name="Teijaro C.N."/>
            <person name="Fluegel L."/>
            <person name="Davis C.M."/>
            <person name="Simpson J.R."/>
            <person name="Lauterbach L."/>
            <person name="Steele A.D."/>
            <person name="Gui C."/>
            <person name="Meng S."/>
            <person name="Li G."/>
            <person name="Viehrig K."/>
            <person name="Ye F."/>
            <person name="Su P."/>
            <person name="Kiefer A.F."/>
            <person name="Nichols A."/>
            <person name="Cepeda A.J."/>
            <person name="Yan W."/>
            <person name="Fan B."/>
            <person name="Jiang Y."/>
            <person name="Adhikari A."/>
            <person name="Zheng C.-J."/>
            <person name="Schuster L."/>
            <person name="Cowan T.M."/>
            <person name="Smanski M.J."/>
            <person name="Chevrette M.G."/>
            <person name="De Carvalho L.P.S."/>
            <person name="Shen B."/>
        </authorList>
    </citation>
    <scope>NUCLEOTIDE SEQUENCE [LARGE SCALE GENOMIC DNA]</scope>
    <source>
        <strain evidence="1 2">NPDC020979</strain>
    </source>
</reference>
<accession>A0ABW7T4W3</accession>
<dbReference type="RefSeq" id="WP_397613415.1">
    <property type="nucleotide sequence ID" value="NZ_JBIRRB010000006.1"/>
</dbReference>
<protein>
    <submittedName>
        <fullName evidence="1">Uncharacterized protein</fullName>
    </submittedName>
</protein>
<evidence type="ECO:0000313" key="1">
    <source>
        <dbReference type="EMBL" id="MFI0912531.1"/>
    </source>
</evidence>
<proteinExistence type="predicted"/>
<keyword evidence="2" id="KW-1185">Reference proteome</keyword>